<accession>A0ABW3D609</accession>
<reference evidence="2" key="1">
    <citation type="journal article" date="2019" name="Int. J. Syst. Evol. Microbiol.">
        <title>The Global Catalogue of Microorganisms (GCM) 10K type strain sequencing project: providing services to taxonomists for standard genome sequencing and annotation.</title>
        <authorList>
            <consortium name="The Broad Institute Genomics Platform"/>
            <consortium name="The Broad Institute Genome Sequencing Center for Infectious Disease"/>
            <person name="Wu L."/>
            <person name="Ma J."/>
        </authorList>
    </citation>
    <scope>NUCLEOTIDE SEQUENCE [LARGE SCALE GENOMIC DNA]</scope>
    <source>
        <strain evidence="2">CCUG 57263</strain>
    </source>
</reference>
<dbReference type="EMBL" id="JBHTIU010000022">
    <property type="protein sequence ID" value="MFD0868726.1"/>
    <property type="molecule type" value="Genomic_DNA"/>
</dbReference>
<proteinExistence type="predicted"/>
<name>A0ABW3D609_9BACL</name>
<dbReference type="Proteomes" id="UP001597120">
    <property type="component" value="Unassembled WGS sequence"/>
</dbReference>
<keyword evidence="2" id="KW-1185">Reference proteome</keyword>
<evidence type="ECO:0000313" key="2">
    <source>
        <dbReference type="Proteomes" id="UP001597120"/>
    </source>
</evidence>
<evidence type="ECO:0000313" key="1">
    <source>
        <dbReference type="EMBL" id="MFD0868726.1"/>
    </source>
</evidence>
<gene>
    <name evidence="1" type="ORF">ACFQ03_06155</name>
</gene>
<protein>
    <submittedName>
        <fullName evidence="1">Uncharacterized protein</fullName>
    </submittedName>
</protein>
<comment type="caution">
    <text evidence="1">The sequence shown here is derived from an EMBL/GenBank/DDBJ whole genome shotgun (WGS) entry which is preliminary data.</text>
</comment>
<dbReference type="RefSeq" id="WP_144936295.1">
    <property type="nucleotide sequence ID" value="NZ_JBHTIU010000022.1"/>
</dbReference>
<organism evidence="1 2">
    <name type="scientific">Paenibacillus residui</name>
    <dbReference type="NCBI Taxonomy" id="629724"/>
    <lineage>
        <taxon>Bacteria</taxon>
        <taxon>Bacillati</taxon>
        <taxon>Bacillota</taxon>
        <taxon>Bacilli</taxon>
        <taxon>Bacillales</taxon>
        <taxon>Paenibacillaceae</taxon>
        <taxon>Paenibacillus</taxon>
    </lineage>
</organism>
<sequence>MQKLTVGHTNRGMWITMMESNHKKALLNFLGWNYRVVDRITREEVASSDTYQHSSDQAVI</sequence>